<proteinExistence type="predicted"/>
<protein>
    <submittedName>
        <fullName evidence="2">Uncharacterized protein</fullName>
    </submittedName>
</protein>
<comment type="caution">
    <text evidence="2">The sequence shown here is derived from an EMBL/GenBank/DDBJ whole genome shotgun (WGS) entry which is preliminary data.</text>
</comment>
<evidence type="ECO:0000313" key="3">
    <source>
        <dbReference type="Proteomes" id="UP001321047"/>
    </source>
</evidence>
<organism evidence="2 3">
    <name type="scientific">Natronosalvus hydrolyticus</name>
    <dbReference type="NCBI Taxonomy" id="2979988"/>
    <lineage>
        <taxon>Archaea</taxon>
        <taxon>Methanobacteriati</taxon>
        <taxon>Methanobacteriota</taxon>
        <taxon>Stenosarchaea group</taxon>
        <taxon>Halobacteria</taxon>
        <taxon>Halobacteriales</taxon>
        <taxon>Natrialbaceae</taxon>
        <taxon>Natronosalvus</taxon>
    </lineage>
</organism>
<feature type="transmembrane region" description="Helical" evidence="1">
    <location>
        <begin position="57"/>
        <end position="79"/>
    </location>
</feature>
<keyword evidence="1" id="KW-1133">Transmembrane helix</keyword>
<dbReference type="RefSeq" id="WP_342810479.1">
    <property type="nucleotide sequence ID" value="NZ_JAOPJZ010000031.1"/>
</dbReference>
<keyword evidence="1" id="KW-0472">Membrane</keyword>
<reference evidence="2 3" key="1">
    <citation type="submission" date="2022-09" db="EMBL/GenBank/DDBJ databases">
        <title>Enrichment on poylsaccharides allowed isolation of novel metabolic and taxonomic groups of Haloarchaea.</title>
        <authorList>
            <person name="Sorokin D.Y."/>
            <person name="Elcheninov A.G."/>
            <person name="Khizhniak T.V."/>
            <person name="Kolganova T.V."/>
            <person name="Kublanov I.V."/>
        </authorList>
    </citation>
    <scope>NUCLEOTIDE SEQUENCE [LARGE SCALE GENOMIC DNA]</scope>
    <source>
        <strain evidence="2 3">AArc-curdl1</strain>
    </source>
</reference>
<feature type="transmembrane region" description="Helical" evidence="1">
    <location>
        <begin position="28"/>
        <end position="45"/>
    </location>
</feature>
<dbReference type="Proteomes" id="UP001321047">
    <property type="component" value="Unassembled WGS sequence"/>
</dbReference>
<sequence>MRDNSDPATDSDTPDNTGSTLLERLPQVLRIAAFVMVPLGFLGFLTTETPAFATDSVFTLVFGLGIVCAISSIYLGILLHDPTQEG</sequence>
<dbReference type="AlphaFoldDB" id="A0AAP2ZC22"/>
<name>A0AAP2ZC22_9EURY</name>
<evidence type="ECO:0000256" key="1">
    <source>
        <dbReference type="SAM" id="Phobius"/>
    </source>
</evidence>
<accession>A0AAP2ZC22</accession>
<keyword evidence="3" id="KW-1185">Reference proteome</keyword>
<gene>
    <name evidence="2" type="ORF">OB919_19705</name>
</gene>
<dbReference type="EMBL" id="JAOPJZ010000031">
    <property type="protein sequence ID" value="MCU4754178.1"/>
    <property type="molecule type" value="Genomic_DNA"/>
</dbReference>
<evidence type="ECO:0000313" key="2">
    <source>
        <dbReference type="EMBL" id="MCU4754178.1"/>
    </source>
</evidence>
<keyword evidence="1" id="KW-0812">Transmembrane</keyword>